<feature type="transmembrane region" description="Helical" evidence="8">
    <location>
        <begin position="362"/>
        <end position="389"/>
    </location>
</feature>
<keyword evidence="5 8" id="KW-1133">Transmembrane helix</keyword>
<protein>
    <submittedName>
        <fullName evidence="9">Alpha 1,6 mannopyranosyltransferase</fullName>
    </submittedName>
</protein>
<dbReference type="Proteomes" id="UP000014809">
    <property type="component" value="Chromosome"/>
</dbReference>
<name>S4XJP2_9CORY</name>
<keyword evidence="10" id="KW-1185">Reference proteome</keyword>
<dbReference type="PATRIC" id="fig|1200352.3.peg.1160"/>
<evidence type="ECO:0000256" key="5">
    <source>
        <dbReference type="ARBA" id="ARBA00022989"/>
    </source>
</evidence>
<dbReference type="AlphaFoldDB" id="S4XJP2"/>
<feature type="transmembrane region" description="Helical" evidence="8">
    <location>
        <begin position="49"/>
        <end position="76"/>
    </location>
</feature>
<feature type="transmembrane region" description="Helical" evidence="8">
    <location>
        <begin position="495"/>
        <end position="514"/>
    </location>
</feature>
<feature type="transmembrane region" description="Helical" evidence="8">
    <location>
        <begin position="401"/>
        <end position="421"/>
    </location>
</feature>
<dbReference type="GO" id="GO:0016757">
    <property type="term" value="F:glycosyltransferase activity"/>
    <property type="evidence" value="ECO:0007669"/>
    <property type="project" value="UniProtKB-KW"/>
</dbReference>
<dbReference type="STRING" id="1200352.A606_05730"/>
<evidence type="ECO:0000256" key="8">
    <source>
        <dbReference type="SAM" id="Phobius"/>
    </source>
</evidence>
<dbReference type="Pfam" id="PF26314">
    <property type="entry name" value="MptA_B_family"/>
    <property type="match status" value="1"/>
</dbReference>
<evidence type="ECO:0000256" key="7">
    <source>
        <dbReference type="ARBA" id="ARBA00043987"/>
    </source>
</evidence>
<dbReference type="InterPro" id="IPR049829">
    <property type="entry name" value="MptA/B-like"/>
</dbReference>
<dbReference type="NCBIfam" id="NF038066">
    <property type="entry name" value="MptB"/>
    <property type="match status" value="1"/>
</dbReference>
<keyword evidence="6 8" id="KW-0472">Membrane</keyword>
<evidence type="ECO:0000256" key="3">
    <source>
        <dbReference type="ARBA" id="ARBA00022679"/>
    </source>
</evidence>
<keyword evidence="2" id="KW-0328">Glycosyltransferase</keyword>
<evidence type="ECO:0000256" key="6">
    <source>
        <dbReference type="ARBA" id="ARBA00023136"/>
    </source>
</evidence>
<dbReference type="KEGG" id="cter:A606_05730"/>
<accession>S4XJP2</accession>
<reference evidence="9 10" key="1">
    <citation type="submission" date="2012-06" db="EMBL/GenBank/DDBJ databases">
        <title>Complete genome sequence of Corynebacterium terpenotabidum Y-11 (=DSM 44721).</title>
        <authorList>
            <person name="Ruckert C."/>
            <person name="Albersmeier A."/>
            <person name="Al-Dilaimi A."/>
            <person name="Szczepanowski R."/>
            <person name="Kalinowski J."/>
        </authorList>
    </citation>
    <scope>NUCLEOTIDE SEQUENCE [LARGE SCALE GENOMIC DNA]</scope>
    <source>
        <strain evidence="9 10">Y-11</strain>
    </source>
</reference>
<comment type="subcellular location">
    <subcellularLocation>
        <location evidence="1">Membrane</location>
        <topology evidence="1">Multi-pass membrane protein</topology>
    </subcellularLocation>
</comment>
<keyword evidence="4 8" id="KW-0812">Transmembrane</keyword>
<feature type="transmembrane region" description="Helical" evidence="8">
    <location>
        <begin position="318"/>
        <end position="350"/>
    </location>
</feature>
<feature type="transmembrane region" description="Helical" evidence="8">
    <location>
        <begin position="266"/>
        <end position="283"/>
    </location>
</feature>
<sequence length="558" mass="58478">MTPRLGLAGLRALLPDIGSAGSRSAQLHQSTTTTPVRPSVFSRRDRTRFAAAVSSGTIGAVLAAIGGLGAGAFPVVDNSLWSLPGVSFLSLLLHSSTVTVFVGIGFLVLGWLMLWRYCVPAPPGAVPDSDSARPAAPLAPLRSLVRIFLAWALPFLVTAPLFTQDIYSYLAQGSIAARGLDPYSGGPADLLGVDDPLARSVPLVWSHSPAPYGPVAVGIATVISRITGDTVFAAIFLHRIVAVLGIGLAAWAMVRLARRCDVRPQATLWLGILNPLVPLHLIGGLHNEALMMGLLLAGVELSLVACDRTTGSGARARVLTGAAGLVLICGAGMVKVTAFLALGFAAVAVARALGGRYRDLCAVAVVYLVGSVAVVLAVSYGTGLGIGWITVQGGAADVVSWMSLTSDVGLLSSTLGEYLGLGDHSEVALALARIVGLTVGAFWVVRMLWATFRGTIHPVGGLGVATFFLVLFFPVVHPWYLLWAVMPLAAWANQAAFRMTVAVMSALLSFFILPRGLNLPPATVSLIYLMFVIFFLVLLLIGGLVYRRVRAADYSEAP</sequence>
<dbReference type="eggNOG" id="ENOG502Z9GU">
    <property type="taxonomic scope" value="Bacteria"/>
</dbReference>
<feature type="transmembrane region" description="Helical" evidence="8">
    <location>
        <begin position="143"/>
        <end position="162"/>
    </location>
</feature>
<feature type="transmembrane region" description="Helical" evidence="8">
    <location>
        <begin position="88"/>
        <end position="114"/>
    </location>
</feature>
<feature type="transmembrane region" description="Helical" evidence="8">
    <location>
        <begin position="461"/>
        <end position="483"/>
    </location>
</feature>
<organism evidence="9 10">
    <name type="scientific">Corynebacterium terpenotabidum Y-11</name>
    <dbReference type="NCBI Taxonomy" id="1200352"/>
    <lineage>
        <taxon>Bacteria</taxon>
        <taxon>Bacillati</taxon>
        <taxon>Actinomycetota</taxon>
        <taxon>Actinomycetes</taxon>
        <taxon>Mycobacteriales</taxon>
        <taxon>Corynebacteriaceae</taxon>
        <taxon>Corynebacterium</taxon>
    </lineage>
</organism>
<feature type="transmembrane region" description="Helical" evidence="8">
    <location>
        <begin position="427"/>
        <end position="449"/>
    </location>
</feature>
<evidence type="ECO:0000313" key="9">
    <source>
        <dbReference type="EMBL" id="AGP30793.1"/>
    </source>
</evidence>
<evidence type="ECO:0000313" key="10">
    <source>
        <dbReference type="Proteomes" id="UP000014809"/>
    </source>
</evidence>
<gene>
    <name evidence="9" type="ORF">A606_05730</name>
</gene>
<evidence type="ECO:0000256" key="2">
    <source>
        <dbReference type="ARBA" id="ARBA00022676"/>
    </source>
</evidence>
<feature type="transmembrane region" description="Helical" evidence="8">
    <location>
        <begin position="231"/>
        <end position="254"/>
    </location>
</feature>
<comment type="similarity">
    <text evidence="7">Belongs to the MptA/B family.</text>
</comment>
<feature type="transmembrane region" description="Helical" evidence="8">
    <location>
        <begin position="526"/>
        <end position="546"/>
    </location>
</feature>
<dbReference type="HOGENOM" id="CLU_023913_0_0_11"/>
<dbReference type="EMBL" id="CP003696">
    <property type="protein sequence ID" value="AGP30793.1"/>
    <property type="molecule type" value="Genomic_DNA"/>
</dbReference>
<dbReference type="GO" id="GO:0016020">
    <property type="term" value="C:membrane"/>
    <property type="evidence" value="ECO:0007669"/>
    <property type="project" value="UniProtKB-SubCell"/>
</dbReference>
<evidence type="ECO:0000256" key="4">
    <source>
        <dbReference type="ARBA" id="ARBA00022692"/>
    </source>
</evidence>
<evidence type="ECO:0000256" key="1">
    <source>
        <dbReference type="ARBA" id="ARBA00004141"/>
    </source>
</evidence>
<proteinExistence type="inferred from homology"/>
<keyword evidence="3 9" id="KW-0808">Transferase</keyword>